<evidence type="ECO:0000256" key="8">
    <source>
        <dbReference type="ARBA" id="ARBA00022989"/>
    </source>
</evidence>
<feature type="domain" description="EamA" evidence="12">
    <location>
        <begin position="47"/>
        <end position="117"/>
    </location>
</feature>
<dbReference type="OrthoDB" id="517481at2"/>
<keyword evidence="9" id="KW-0443">Lipid metabolism</keyword>
<dbReference type="Proteomes" id="UP000323164">
    <property type="component" value="Unassembled WGS sequence"/>
</dbReference>
<keyword evidence="14" id="KW-1185">Reference proteome</keyword>
<keyword evidence="6 11" id="KW-0812">Transmembrane</keyword>
<evidence type="ECO:0000256" key="6">
    <source>
        <dbReference type="ARBA" id="ARBA00022692"/>
    </source>
</evidence>
<evidence type="ECO:0000313" key="13">
    <source>
        <dbReference type="EMBL" id="TZF91189.1"/>
    </source>
</evidence>
<keyword evidence="3" id="KW-0444">Lipid biosynthesis</keyword>
<evidence type="ECO:0000256" key="9">
    <source>
        <dbReference type="ARBA" id="ARBA00023098"/>
    </source>
</evidence>
<evidence type="ECO:0000256" key="10">
    <source>
        <dbReference type="ARBA" id="ARBA00023136"/>
    </source>
</evidence>
<evidence type="ECO:0000256" key="11">
    <source>
        <dbReference type="SAM" id="Phobius"/>
    </source>
</evidence>
<evidence type="ECO:0000256" key="7">
    <source>
        <dbReference type="ARBA" id="ARBA00022985"/>
    </source>
</evidence>
<proteinExistence type="predicted"/>
<dbReference type="RefSeq" id="WP_149351795.1">
    <property type="nucleotide sequence ID" value="NZ_VTRV01000015.1"/>
</dbReference>
<keyword evidence="2" id="KW-1003">Cell membrane</keyword>
<keyword evidence="8 11" id="KW-1133">Transmembrane helix</keyword>
<dbReference type="InterPro" id="IPR037185">
    <property type="entry name" value="EmrE-like"/>
</dbReference>
<dbReference type="PANTHER" id="PTHR30561">
    <property type="entry name" value="SMR FAMILY PROTON-DEPENDENT DRUG EFFLUX TRANSPORTER SUGE"/>
    <property type="match status" value="1"/>
</dbReference>
<comment type="caution">
    <text evidence="13">The sequence shown here is derived from an EMBL/GenBank/DDBJ whole genome shotgun (WGS) entry which is preliminary data.</text>
</comment>
<dbReference type="InterPro" id="IPR000390">
    <property type="entry name" value="Small_drug/metabolite_transptr"/>
</dbReference>
<feature type="transmembrane region" description="Helical" evidence="11">
    <location>
        <begin position="40"/>
        <end position="64"/>
    </location>
</feature>
<name>A0A5D8Z8N6_9GAMM</name>
<dbReference type="GO" id="GO:0009103">
    <property type="term" value="P:lipopolysaccharide biosynthetic process"/>
    <property type="evidence" value="ECO:0007669"/>
    <property type="project" value="UniProtKB-KW"/>
</dbReference>
<gene>
    <name evidence="13" type="ORF">FW784_02560</name>
</gene>
<sequence>MGYVFVAITVLLTVYGQLVLKWQVGLAGMAPAGAADKAVFLVRLLLNPWVLSGLGAAFAASLSWMLALSKLSLSSAYPLTASSFVLVLAFSAIVLGEPLTAAKLLGTALVVTGIIVLASWG</sequence>
<evidence type="ECO:0000256" key="3">
    <source>
        <dbReference type="ARBA" id="ARBA00022516"/>
    </source>
</evidence>
<evidence type="ECO:0000256" key="2">
    <source>
        <dbReference type="ARBA" id="ARBA00022475"/>
    </source>
</evidence>
<accession>A0A5D8Z8N6</accession>
<dbReference type="Pfam" id="PF00892">
    <property type="entry name" value="EamA"/>
    <property type="match status" value="1"/>
</dbReference>
<evidence type="ECO:0000256" key="4">
    <source>
        <dbReference type="ARBA" id="ARBA00022519"/>
    </source>
</evidence>
<reference evidence="13 14" key="1">
    <citation type="submission" date="2019-08" db="EMBL/GenBank/DDBJ databases">
        <title>Draft genome sequence of Lysobacter sp. UKS-15.</title>
        <authorList>
            <person name="Im W.-T."/>
        </authorList>
    </citation>
    <scope>NUCLEOTIDE SEQUENCE [LARGE SCALE GENOMIC DNA]</scope>
    <source>
        <strain evidence="13 14">UKS-15</strain>
    </source>
</reference>
<dbReference type="AlphaFoldDB" id="A0A5D8Z8N6"/>
<protein>
    <submittedName>
        <fullName evidence="13">EamA family transporter</fullName>
    </submittedName>
</protein>
<evidence type="ECO:0000256" key="5">
    <source>
        <dbReference type="ARBA" id="ARBA00022556"/>
    </source>
</evidence>
<dbReference type="SUPFAM" id="SSF103481">
    <property type="entry name" value="Multidrug resistance efflux transporter EmrE"/>
    <property type="match status" value="1"/>
</dbReference>
<organism evidence="13 14">
    <name type="scientific">Cognatilysobacter lacus</name>
    <dbReference type="NCBI Taxonomy" id="1643323"/>
    <lineage>
        <taxon>Bacteria</taxon>
        <taxon>Pseudomonadati</taxon>
        <taxon>Pseudomonadota</taxon>
        <taxon>Gammaproteobacteria</taxon>
        <taxon>Lysobacterales</taxon>
        <taxon>Lysobacteraceae</taxon>
        <taxon>Cognatilysobacter</taxon>
    </lineage>
</organism>
<comment type="subcellular location">
    <subcellularLocation>
        <location evidence="1">Cell membrane</location>
        <topology evidence="1">Multi-pass membrane protein</topology>
    </subcellularLocation>
</comment>
<dbReference type="EMBL" id="VTRV01000015">
    <property type="protein sequence ID" value="TZF91189.1"/>
    <property type="molecule type" value="Genomic_DNA"/>
</dbReference>
<evidence type="ECO:0000259" key="12">
    <source>
        <dbReference type="Pfam" id="PF00892"/>
    </source>
</evidence>
<dbReference type="PANTHER" id="PTHR30561:SF9">
    <property type="entry name" value="4-AMINO-4-DEOXY-L-ARABINOSE-PHOSPHOUNDECAPRENOL FLIPPASE SUBUNIT ARNF-RELATED"/>
    <property type="match status" value="1"/>
</dbReference>
<dbReference type="InterPro" id="IPR000620">
    <property type="entry name" value="EamA_dom"/>
</dbReference>
<dbReference type="GO" id="GO:0022857">
    <property type="term" value="F:transmembrane transporter activity"/>
    <property type="evidence" value="ECO:0007669"/>
    <property type="project" value="InterPro"/>
</dbReference>
<evidence type="ECO:0000256" key="1">
    <source>
        <dbReference type="ARBA" id="ARBA00004651"/>
    </source>
</evidence>
<keyword evidence="5" id="KW-0441">Lipid A biosynthesis</keyword>
<dbReference type="GO" id="GO:0005886">
    <property type="term" value="C:plasma membrane"/>
    <property type="evidence" value="ECO:0007669"/>
    <property type="project" value="UniProtKB-SubCell"/>
</dbReference>
<keyword evidence="10 11" id="KW-0472">Membrane</keyword>
<keyword evidence="7" id="KW-0448">Lipopolysaccharide biosynthesis</keyword>
<keyword evidence="4" id="KW-0997">Cell inner membrane</keyword>
<feature type="transmembrane region" description="Helical" evidence="11">
    <location>
        <begin position="76"/>
        <end position="95"/>
    </location>
</feature>
<feature type="transmembrane region" description="Helical" evidence="11">
    <location>
        <begin position="101"/>
        <end position="120"/>
    </location>
</feature>
<dbReference type="Gene3D" id="1.10.3730.20">
    <property type="match status" value="1"/>
</dbReference>
<dbReference type="GO" id="GO:0009245">
    <property type="term" value="P:lipid A biosynthetic process"/>
    <property type="evidence" value="ECO:0007669"/>
    <property type="project" value="UniProtKB-KW"/>
</dbReference>
<evidence type="ECO:0000313" key="14">
    <source>
        <dbReference type="Proteomes" id="UP000323164"/>
    </source>
</evidence>